<dbReference type="Proteomes" id="UP000054279">
    <property type="component" value="Unassembled WGS sequence"/>
</dbReference>
<reference evidence="1 2" key="1">
    <citation type="submission" date="2014-06" db="EMBL/GenBank/DDBJ databases">
        <title>Evolutionary Origins and Diversification of the Mycorrhizal Mutualists.</title>
        <authorList>
            <consortium name="DOE Joint Genome Institute"/>
            <consortium name="Mycorrhizal Genomics Consortium"/>
            <person name="Kohler A."/>
            <person name="Kuo A."/>
            <person name="Nagy L.G."/>
            <person name="Floudas D."/>
            <person name="Copeland A."/>
            <person name="Barry K.W."/>
            <person name="Cichocki N."/>
            <person name="Veneault-Fourrey C."/>
            <person name="LaButti K."/>
            <person name="Lindquist E.A."/>
            <person name="Lipzen A."/>
            <person name="Lundell T."/>
            <person name="Morin E."/>
            <person name="Murat C."/>
            <person name="Riley R."/>
            <person name="Ohm R."/>
            <person name="Sun H."/>
            <person name="Tunlid A."/>
            <person name="Henrissat B."/>
            <person name="Grigoriev I.V."/>
            <person name="Hibbett D.S."/>
            <person name="Martin F."/>
        </authorList>
    </citation>
    <scope>NUCLEOTIDE SEQUENCE [LARGE SCALE GENOMIC DNA]</scope>
    <source>
        <strain evidence="1 2">SS14</strain>
    </source>
</reference>
<sequence>MPRNPNGPPRFQLSSIQYWMIEVLSMKASVWLIGRSQESDNTKLSIDSKWRLRKARCASHTRPSFSDGCAEAEGTADGMWQRAAVMRPLGHSHTPHRLAQLTSKATQRTRFLPSTLPPA</sequence>
<dbReference type="AlphaFoldDB" id="A0A0C9V7V1"/>
<dbReference type="HOGENOM" id="CLU_2062971_0_0_1"/>
<protein>
    <submittedName>
        <fullName evidence="1">Uncharacterized protein</fullName>
    </submittedName>
</protein>
<name>A0A0C9V7V1_SPHS4</name>
<gene>
    <name evidence="1" type="ORF">M422DRAFT_259738</name>
</gene>
<proteinExistence type="predicted"/>
<keyword evidence="2" id="KW-1185">Reference proteome</keyword>
<evidence type="ECO:0000313" key="2">
    <source>
        <dbReference type="Proteomes" id="UP000054279"/>
    </source>
</evidence>
<accession>A0A0C9V7V1</accession>
<evidence type="ECO:0000313" key="1">
    <source>
        <dbReference type="EMBL" id="KIJ37647.1"/>
    </source>
</evidence>
<organism evidence="1 2">
    <name type="scientific">Sphaerobolus stellatus (strain SS14)</name>
    <dbReference type="NCBI Taxonomy" id="990650"/>
    <lineage>
        <taxon>Eukaryota</taxon>
        <taxon>Fungi</taxon>
        <taxon>Dikarya</taxon>
        <taxon>Basidiomycota</taxon>
        <taxon>Agaricomycotina</taxon>
        <taxon>Agaricomycetes</taxon>
        <taxon>Phallomycetidae</taxon>
        <taxon>Geastrales</taxon>
        <taxon>Sphaerobolaceae</taxon>
        <taxon>Sphaerobolus</taxon>
    </lineage>
</organism>
<dbReference type="EMBL" id="KN837167">
    <property type="protein sequence ID" value="KIJ37647.1"/>
    <property type="molecule type" value="Genomic_DNA"/>
</dbReference>